<reference evidence="4 5" key="1">
    <citation type="submission" date="2019-07" db="EMBL/GenBank/DDBJ databases">
        <title>Rhodococcus cavernicolus sp. nov., isolated from a cave.</title>
        <authorList>
            <person name="Lee S.D."/>
        </authorList>
    </citation>
    <scope>NUCLEOTIDE SEQUENCE [LARGE SCALE GENOMIC DNA]</scope>
    <source>
        <strain evidence="4 5">C1-24</strain>
    </source>
</reference>
<feature type="transmembrane region" description="Helical" evidence="2">
    <location>
        <begin position="70"/>
        <end position="92"/>
    </location>
</feature>
<evidence type="ECO:0000313" key="5">
    <source>
        <dbReference type="Proteomes" id="UP000322244"/>
    </source>
</evidence>
<keyword evidence="5" id="KW-1185">Reference proteome</keyword>
<accession>A0A5A7SCR0</accession>
<feature type="domain" description="LysM" evidence="3">
    <location>
        <begin position="112"/>
        <end position="155"/>
    </location>
</feature>
<evidence type="ECO:0000256" key="2">
    <source>
        <dbReference type="SAM" id="Phobius"/>
    </source>
</evidence>
<dbReference type="Pfam" id="PF01476">
    <property type="entry name" value="LysM"/>
    <property type="match status" value="1"/>
</dbReference>
<proteinExistence type="predicted"/>
<comment type="caution">
    <text evidence="4">The sequence shown here is derived from an EMBL/GenBank/DDBJ whole genome shotgun (WGS) entry which is preliminary data.</text>
</comment>
<dbReference type="RefSeq" id="WP_149429699.1">
    <property type="nucleotide sequence ID" value="NZ_VLNY01000003.1"/>
</dbReference>
<dbReference type="Gene3D" id="3.10.350.10">
    <property type="entry name" value="LysM domain"/>
    <property type="match status" value="1"/>
</dbReference>
<name>A0A5A7SCR0_9NOCA</name>
<dbReference type="InterPro" id="IPR018392">
    <property type="entry name" value="LysM"/>
</dbReference>
<organism evidence="4 5">
    <name type="scientific">Antrihabitans cavernicola</name>
    <dbReference type="NCBI Taxonomy" id="2495913"/>
    <lineage>
        <taxon>Bacteria</taxon>
        <taxon>Bacillati</taxon>
        <taxon>Actinomycetota</taxon>
        <taxon>Actinomycetes</taxon>
        <taxon>Mycobacteriales</taxon>
        <taxon>Nocardiaceae</taxon>
        <taxon>Antrihabitans</taxon>
    </lineage>
</organism>
<keyword evidence="2" id="KW-1133">Transmembrane helix</keyword>
<gene>
    <name evidence="4" type="ORF">FOY51_08040</name>
</gene>
<evidence type="ECO:0000313" key="4">
    <source>
        <dbReference type="EMBL" id="KAA0023354.1"/>
    </source>
</evidence>
<dbReference type="Proteomes" id="UP000322244">
    <property type="component" value="Unassembled WGS sequence"/>
</dbReference>
<dbReference type="EMBL" id="VLNY01000003">
    <property type="protein sequence ID" value="KAA0023354.1"/>
    <property type="molecule type" value="Genomic_DNA"/>
</dbReference>
<evidence type="ECO:0000256" key="1">
    <source>
        <dbReference type="SAM" id="MobiDB-lite"/>
    </source>
</evidence>
<keyword evidence="2" id="KW-0812">Transmembrane</keyword>
<evidence type="ECO:0000259" key="3">
    <source>
        <dbReference type="Pfam" id="PF01476"/>
    </source>
</evidence>
<protein>
    <submittedName>
        <fullName evidence="4">LysM peptidoglycan-binding domain-containing protein</fullName>
    </submittedName>
</protein>
<keyword evidence="2" id="KW-0472">Membrane</keyword>
<dbReference type="InterPro" id="IPR036779">
    <property type="entry name" value="LysM_dom_sf"/>
</dbReference>
<feature type="region of interest" description="Disordered" evidence="1">
    <location>
        <begin position="1"/>
        <end position="63"/>
    </location>
</feature>
<dbReference type="OrthoDB" id="4578868at2"/>
<dbReference type="AlphaFoldDB" id="A0A5A7SCR0"/>
<sequence length="158" mass="16097">MSIAVNDFAPAPVADPARRTPARRTQVRRPAGNTARPHSGRVDFGPARVGAPAGVHPLPRRRTSHGPSGAIILCAALLTAVVVMGMLGLAHLRAPAPTSFSGPTTVVQVHGGESLSDVAARVAPDSSVGAVVEQIRQLNNLADAAVHPGQTLIAPAAN</sequence>